<evidence type="ECO:0008006" key="4">
    <source>
        <dbReference type="Google" id="ProtNLM"/>
    </source>
</evidence>
<dbReference type="EMBL" id="CAJHNH020007968">
    <property type="protein sequence ID" value="CAG5135167.1"/>
    <property type="molecule type" value="Genomic_DNA"/>
</dbReference>
<accession>A0A8S3ZZW9</accession>
<reference evidence="2" key="1">
    <citation type="submission" date="2021-04" db="EMBL/GenBank/DDBJ databases">
        <authorList>
            <consortium name="Molecular Ecology Group"/>
        </authorList>
    </citation>
    <scope>NUCLEOTIDE SEQUENCE</scope>
</reference>
<feature type="non-terminal residue" evidence="2">
    <location>
        <position position="1"/>
    </location>
</feature>
<feature type="signal peptide" evidence="1">
    <location>
        <begin position="1"/>
        <end position="17"/>
    </location>
</feature>
<gene>
    <name evidence="2" type="ORF">CUNI_LOCUS20725</name>
</gene>
<evidence type="ECO:0000256" key="1">
    <source>
        <dbReference type="SAM" id="SignalP"/>
    </source>
</evidence>
<dbReference type="AlphaFoldDB" id="A0A8S3ZZW9"/>
<proteinExistence type="predicted"/>
<sequence>MGHYVAVFLFYCYCLISWNRDMYVNRAGNKDACDEWANIALKVTGSGKLHKCAARTPDCSGMDCSGSTTFSHDKYPEFIQHDIDLNYCFGVQINSCNDPFSMDFYLQLPSRNISKIYRIIDDDIIELKELNFSFGPLGTAYPLFNFQFEREDTKTVNLSVTARLKSSKPLTDIVLEGFHFTLINDQVIPVKPCGKITHDSSKTPPGTFAPDKCQLKPLIPAATLSPSVTDKPSDTLNKPCGLEHPCGAREMCNVGSSVPTCICSPGQLFTSKVGSLTGCPCVLGGYDLAELM</sequence>
<dbReference type="Proteomes" id="UP000678393">
    <property type="component" value="Unassembled WGS sequence"/>
</dbReference>
<name>A0A8S3ZZW9_9EUPU</name>
<organism evidence="2 3">
    <name type="scientific">Candidula unifasciata</name>
    <dbReference type="NCBI Taxonomy" id="100452"/>
    <lineage>
        <taxon>Eukaryota</taxon>
        <taxon>Metazoa</taxon>
        <taxon>Spiralia</taxon>
        <taxon>Lophotrochozoa</taxon>
        <taxon>Mollusca</taxon>
        <taxon>Gastropoda</taxon>
        <taxon>Heterobranchia</taxon>
        <taxon>Euthyneura</taxon>
        <taxon>Panpulmonata</taxon>
        <taxon>Eupulmonata</taxon>
        <taxon>Stylommatophora</taxon>
        <taxon>Helicina</taxon>
        <taxon>Helicoidea</taxon>
        <taxon>Geomitridae</taxon>
        <taxon>Candidula</taxon>
    </lineage>
</organism>
<dbReference type="OrthoDB" id="6125709at2759"/>
<feature type="chain" id="PRO_5035941611" description="EGF-like domain-containing protein" evidence="1">
    <location>
        <begin position="18"/>
        <end position="292"/>
    </location>
</feature>
<comment type="caution">
    <text evidence="2">The sequence shown here is derived from an EMBL/GenBank/DDBJ whole genome shotgun (WGS) entry which is preliminary data.</text>
</comment>
<keyword evidence="3" id="KW-1185">Reference proteome</keyword>
<evidence type="ECO:0000313" key="2">
    <source>
        <dbReference type="EMBL" id="CAG5135167.1"/>
    </source>
</evidence>
<feature type="non-terminal residue" evidence="2">
    <location>
        <position position="292"/>
    </location>
</feature>
<evidence type="ECO:0000313" key="3">
    <source>
        <dbReference type="Proteomes" id="UP000678393"/>
    </source>
</evidence>
<keyword evidence="1" id="KW-0732">Signal</keyword>
<protein>
    <recommendedName>
        <fullName evidence="4">EGF-like domain-containing protein</fullName>
    </recommendedName>
</protein>